<dbReference type="PROSITE" id="PS50042">
    <property type="entry name" value="CNMP_BINDING_3"/>
    <property type="match status" value="1"/>
</dbReference>
<evidence type="ECO:0000259" key="1">
    <source>
        <dbReference type="PROSITE" id="PS50042"/>
    </source>
</evidence>
<organism evidence="2 3">
    <name type="scientific">Dyadobacter chenwenxiniae</name>
    <dbReference type="NCBI Taxonomy" id="2906456"/>
    <lineage>
        <taxon>Bacteria</taxon>
        <taxon>Pseudomonadati</taxon>
        <taxon>Bacteroidota</taxon>
        <taxon>Cytophagia</taxon>
        <taxon>Cytophagales</taxon>
        <taxon>Spirosomataceae</taxon>
        <taxon>Dyadobacter</taxon>
    </lineage>
</organism>
<reference evidence="2" key="1">
    <citation type="submission" date="2021-12" db="EMBL/GenBank/DDBJ databases">
        <title>Novel species in genus Dyadobacter.</title>
        <authorList>
            <person name="Ma C."/>
        </authorList>
    </citation>
    <scope>NUCLEOTIDE SEQUENCE</scope>
    <source>
        <strain evidence="2">LJ419</strain>
    </source>
</reference>
<dbReference type="Gene3D" id="2.60.120.10">
    <property type="entry name" value="Jelly Rolls"/>
    <property type="match status" value="1"/>
</dbReference>
<dbReference type="InterPro" id="IPR018490">
    <property type="entry name" value="cNMP-bd_dom_sf"/>
</dbReference>
<proteinExistence type="predicted"/>
<evidence type="ECO:0000313" key="3">
    <source>
        <dbReference type="Proteomes" id="UP001139000"/>
    </source>
</evidence>
<dbReference type="Proteomes" id="UP001139000">
    <property type="component" value="Unassembled WGS sequence"/>
</dbReference>
<dbReference type="InterPro" id="IPR000595">
    <property type="entry name" value="cNMP-bd_dom"/>
</dbReference>
<feature type="domain" description="Cyclic nucleotide-binding" evidence="1">
    <location>
        <begin position="28"/>
        <end position="131"/>
    </location>
</feature>
<accession>A0A9X1PSD0</accession>
<dbReference type="AlphaFoldDB" id="A0A9X1PSD0"/>
<evidence type="ECO:0000313" key="2">
    <source>
        <dbReference type="EMBL" id="MCF0065600.1"/>
    </source>
</evidence>
<protein>
    <submittedName>
        <fullName evidence="2">Crp/Fnr family transcriptional regulator</fullName>
    </submittedName>
</protein>
<dbReference type="RefSeq" id="WP_234658605.1">
    <property type="nucleotide sequence ID" value="NZ_CP094997.1"/>
</dbReference>
<dbReference type="CDD" id="cd00038">
    <property type="entry name" value="CAP_ED"/>
    <property type="match status" value="1"/>
</dbReference>
<dbReference type="SUPFAM" id="SSF51206">
    <property type="entry name" value="cAMP-binding domain-like"/>
    <property type="match status" value="1"/>
</dbReference>
<gene>
    <name evidence="2" type="ORF">LXM26_29055</name>
</gene>
<dbReference type="EMBL" id="JAJTTC010000012">
    <property type="protein sequence ID" value="MCF0065600.1"/>
    <property type="molecule type" value="Genomic_DNA"/>
</dbReference>
<name>A0A9X1PSD0_9BACT</name>
<comment type="caution">
    <text evidence="2">The sequence shown here is derived from an EMBL/GenBank/DDBJ whole genome shotgun (WGS) entry which is preliminary data.</text>
</comment>
<sequence length="209" mass="24730">MHSKKSNQVLHEQEMSESIEAIKKFIGAVAPMGEEDLELLPSILEYKKVKKNDYILKEGEICKNVYFLTKGFLRMFFVDHSGNEVNYRFTFENDFFVDFQSFLLQKPSHFFWQAMQDSEFLVLPKTEILKLYATSPAWNNFGRLVSEKVYLQMNERVEMLLFMTPEERYNHLLSTQPELFAMVSQFHLSSYLGVKPESLSRLRKRLLKK</sequence>
<dbReference type="InterPro" id="IPR014710">
    <property type="entry name" value="RmlC-like_jellyroll"/>
</dbReference>
<dbReference type="Pfam" id="PF00027">
    <property type="entry name" value="cNMP_binding"/>
    <property type="match status" value="1"/>
</dbReference>
<keyword evidence="3" id="KW-1185">Reference proteome</keyword>